<gene>
    <name evidence="3" type="ORF">HNR13_000899</name>
</gene>
<dbReference type="GO" id="GO:0015562">
    <property type="term" value="F:efflux transmembrane transporter activity"/>
    <property type="evidence" value="ECO:0007669"/>
    <property type="project" value="TreeGrafter"/>
</dbReference>
<dbReference type="GO" id="GO:0016787">
    <property type="term" value="F:hydrolase activity"/>
    <property type="evidence" value="ECO:0007669"/>
    <property type="project" value="UniProtKB-KW"/>
</dbReference>
<dbReference type="EMBL" id="JACCFL010000001">
    <property type="protein sequence ID" value="NYJ22612.1"/>
    <property type="molecule type" value="Genomic_DNA"/>
</dbReference>
<dbReference type="GO" id="GO:1990281">
    <property type="term" value="C:efflux pump complex"/>
    <property type="evidence" value="ECO:0007669"/>
    <property type="project" value="TreeGrafter"/>
</dbReference>
<organism evidence="3 4">
    <name type="scientific">Leifsonia shinshuensis</name>
    <dbReference type="NCBI Taxonomy" id="150026"/>
    <lineage>
        <taxon>Bacteria</taxon>
        <taxon>Bacillati</taxon>
        <taxon>Actinomycetota</taxon>
        <taxon>Actinomycetes</taxon>
        <taxon>Micrococcales</taxon>
        <taxon>Microbacteriaceae</taxon>
        <taxon>Leifsonia</taxon>
    </lineage>
</organism>
<dbReference type="InterPro" id="IPR036365">
    <property type="entry name" value="PGBD-like_sf"/>
</dbReference>
<feature type="domain" description="Peptidoglycan binding-like" evidence="2">
    <location>
        <begin position="124"/>
        <end position="174"/>
    </location>
</feature>
<protein>
    <submittedName>
        <fullName evidence="3">Peptidoglycan hydrolase-like protein with peptidoglycan-binding domain</fullName>
    </submittedName>
</protein>
<dbReference type="Gene3D" id="1.10.101.10">
    <property type="entry name" value="PGBD-like superfamily/PGBD"/>
    <property type="match status" value="1"/>
</dbReference>
<dbReference type="PANTHER" id="PTHR30469">
    <property type="entry name" value="MULTIDRUG RESISTANCE PROTEIN MDTA"/>
    <property type="match status" value="1"/>
</dbReference>
<feature type="signal peptide" evidence="1">
    <location>
        <begin position="1"/>
        <end position="22"/>
    </location>
</feature>
<proteinExistence type="predicted"/>
<dbReference type="Proteomes" id="UP000578352">
    <property type="component" value="Unassembled WGS sequence"/>
</dbReference>
<dbReference type="Pfam" id="PF01471">
    <property type="entry name" value="PG_binding_1"/>
    <property type="match status" value="1"/>
</dbReference>
<reference evidence="3 4" key="1">
    <citation type="submission" date="2020-07" db="EMBL/GenBank/DDBJ databases">
        <title>Sequencing the genomes of 1000 actinobacteria strains.</title>
        <authorList>
            <person name="Klenk H.-P."/>
        </authorList>
    </citation>
    <scope>NUCLEOTIDE SEQUENCE [LARGE SCALE GENOMIC DNA]</scope>
    <source>
        <strain evidence="3 4">DSM 15165</strain>
    </source>
</reference>
<dbReference type="Gene3D" id="2.40.420.20">
    <property type="match status" value="1"/>
</dbReference>
<dbReference type="PANTHER" id="PTHR30469:SF15">
    <property type="entry name" value="HLYD FAMILY OF SECRETION PROTEINS"/>
    <property type="match status" value="1"/>
</dbReference>
<dbReference type="InterPro" id="IPR002477">
    <property type="entry name" value="Peptidoglycan-bd-like"/>
</dbReference>
<feature type="chain" id="PRO_5039321393" evidence="1">
    <location>
        <begin position="23"/>
        <end position="365"/>
    </location>
</feature>
<dbReference type="RefSeq" id="WP_179604641.1">
    <property type="nucleotide sequence ID" value="NZ_BAABEH010000001.1"/>
</dbReference>
<dbReference type="InterPro" id="IPR036366">
    <property type="entry name" value="PGBDSf"/>
</dbReference>
<evidence type="ECO:0000313" key="4">
    <source>
        <dbReference type="Proteomes" id="UP000578352"/>
    </source>
</evidence>
<dbReference type="AlphaFoldDB" id="A0A853CQB6"/>
<accession>A0A853CQB6</accession>
<keyword evidence="1" id="KW-0732">Signal</keyword>
<keyword evidence="3" id="KW-0378">Hydrolase</keyword>
<sequence length="365" mass="35676">MRRGERSAVYWTLTTCVLVAAAAVGGGAWTAAHSAPPARTVVPTATATVQSTTLSSTTQLSGTLGHGASRTLFSPAGGTVTGVPAVGSTVADGGALLSVDGLPVVLVDGAVPAWRDLAVGSAPGADVAQLEQYLVSAGFAAGLDLTVDQDYTWATATAVARWQRAVGLPATGVAARSELVFAPAPVRVVAVAAPLGSRISDGQPALEVGSTAAEVTADVPAAQTYLVHAGDRVTVTLPSGQTVPGSVTGVSTVAEAAGSGGGGGGGQQGGPVTVPATVVLDDPAAAAGLDQAPVTVQVTDRTVHDVLAVPITALVALAGGGYGVYVVDRGGRRLVAVTPGLFSGTLVQVGSGSLRAGDRVVIPSS</sequence>
<name>A0A853CQB6_9MICO</name>
<evidence type="ECO:0000259" key="2">
    <source>
        <dbReference type="Pfam" id="PF01471"/>
    </source>
</evidence>
<evidence type="ECO:0000256" key="1">
    <source>
        <dbReference type="SAM" id="SignalP"/>
    </source>
</evidence>
<comment type="caution">
    <text evidence="3">The sequence shown here is derived from an EMBL/GenBank/DDBJ whole genome shotgun (WGS) entry which is preliminary data.</text>
</comment>
<dbReference type="SUPFAM" id="SSF47090">
    <property type="entry name" value="PGBD-like"/>
    <property type="match status" value="1"/>
</dbReference>
<evidence type="ECO:0000313" key="3">
    <source>
        <dbReference type="EMBL" id="NYJ22612.1"/>
    </source>
</evidence>